<protein>
    <submittedName>
        <fullName evidence="1">Transcription factor/nuclear export subunit protein 2-domain-containing protein</fullName>
    </submittedName>
</protein>
<proteinExistence type="predicted"/>
<keyword evidence="2" id="KW-1185">Reference proteome</keyword>
<dbReference type="EMBL" id="MU970065">
    <property type="protein sequence ID" value="KAK9323125.1"/>
    <property type="molecule type" value="Genomic_DNA"/>
</dbReference>
<accession>A0ACC3TQ39</accession>
<name>A0ACC3TQ39_9ASCO</name>
<evidence type="ECO:0000313" key="2">
    <source>
        <dbReference type="Proteomes" id="UP001489719"/>
    </source>
</evidence>
<dbReference type="Proteomes" id="UP001489719">
    <property type="component" value="Unassembled WGS sequence"/>
</dbReference>
<evidence type="ECO:0000313" key="1">
    <source>
        <dbReference type="EMBL" id="KAK9323125.1"/>
    </source>
</evidence>
<reference evidence="2" key="1">
    <citation type="journal article" date="2024" name="Front. Bioeng. Biotechnol.">
        <title>Genome-scale model development and genomic sequencing of the oleaginous clade Lipomyces.</title>
        <authorList>
            <person name="Czajka J.J."/>
            <person name="Han Y."/>
            <person name="Kim J."/>
            <person name="Mondo S.J."/>
            <person name="Hofstad B.A."/>
            <person name="Robles A."/>
            <person name="Haridas S."/>
            <person name="Riley R."/>
            <person name="LaButti K."/>
            <person name="Pangilinan J."/>
            <person name="Andreopoulos W."/>
            <person name="Lipzen A."/>
            <person name="Yan J."/>
            <person name="Wang M."/>
            <person name="Ng V."/>
            <person name="Grigoriev I.V."/>
            <person name="Spatafora J.W."/>
            <person name="Magnuson J.K."/>
            <person name="Baker S.E."/>
            <person name="Pomraning K.R."/>
        </authorList>
    </citation>
    <scope>NUCLEOTIDE SEQUENCE [LARGE SCALE GENOMIC DNA]</scope>
    <source>
        <strain evidence="2">CBS 10300</strain>
    </source>
</reference>
<comment type="caution">
    <text evidence="1">The sequence shown here is derived from an EMBL/GenBank/DDBJ whole genome shotgun (WGS) entry which is preliminary data.</text>
</comment>
<organism evidence="1 2">
    <name type="scientific">Lipomyces orientalis</name>
    <dbReference type="NCBI Taxonomy" id="1233043"/>
    <lineage>
        <taxon>Eukaryota</taxon>
        <taxon>Fungi</taxon>
        <taxon>Dikarya</taxon>
        <taxon>Ascomycota</taxon>
        <taxon>Saccharomycotina</taxon>
        <taxon>Lipomycetes</taxon>
        <taxon>Lipomycetales</taxon>
        <taxon>Lipomycetaceae</taxon>
        <taxon>Lipomyces</taxon>
    </lineage>
</organism>
<gene>
    <name evidence="1" type="ORF">V1517DRAFT_321170</name>
</gene>
<sequence length="2218" mass="252036">MADIVSLKRKRGLDDVSAIARTRAIMETPVSSSVSPPGTRIDTPVPAEPKNINDPVESIRLMSENWTVLSDELASRLDDDVDRILDLVRTLIAAPDSSMLSIFLYETVLSAIIERTKLDTTVTILNKILRIEGATSAELDSHLVDVLSGFEFSSALGTILRGINVDKSLFKLRLEPQVLVSAGLENQMFGRLVIRANTSVLYKQKRFNLLREASEGYAKLVVEVHSASYVPHSMCLVNSTTRNIVSIIGYFDLDPNRSLDIFLDVFAVNMVANCPFFLALLKSSPWWPHTPAIATSVEEINVGGNALAASLLGFKLQSYVTASEPVPDNLIMLIAVLVKEGFICLADIYPHVAPSDEDMLAEKERWKKDLEETAYMATASALALAAPLADDTTPANDRNRDKQVPEKEERQEKTNDLPVQKAQLVSSLLAVGAIWPALFILSKFPFLAGAFPDVADVLNIVISHMITPFYESIRIFKPVISSTENVKKLPAEHARQLSLVSPKPASTRRVLSPLKRSERADTTYRFFYDSWSVGIKQVETVDDLVYYSDLLVKYSGSYISRDSILFTKICRIVNHFLNEYEKTKDLPDVEPKFDAEFWLQYFRTYLLPAISLFDPNPGVMHEVAGLLLHYDYPVRYSVYGEWYTVLLKNQPELRVAAAKAEKETKNILKRLSKTNTREMMRQLARVSIANPITSLMALVSQVESYDNLSGLVVEAARYFTAIGWDALPFVIMMHLTSGRGTVQVDGVTERQWLQSLASFTAKLCKEYAMMNPTPLLQYLQRQLHKSNSSDILLLQQLVQQMAGIVPMTNLTDTQLDGLSGGRRIRSEVLVSLGDKRHISRKTATRLLSSLVNLNLVSELFVLLAQQYKTAIFTIPEYHAHTKILGARYDDLAVILSQYIELLNTFLLFDGTEDGVTSKAKFEDLMLDIPTLCNNFGIDPVVAFSMWREKLGMEIREYDDMKWKERIAQREREKEELRIKEETVGIVTNEEAAAKAIPDVDMVDGQDSKVGGTILDSNDMEVNEGSSGEIEDTDGKPDADDAENESNIKVITDIGADQVLETEDQQNEEIWNPLLEDIMENLDPLTISQPWKYITKGLFVTFWQLSLYDIQIPGERYKSEQGRLREAIRQIDADKSDKSSQGFRKRQQEREELLKIVTRLNEEYSEQLVHYEHTRHRLRIEKDHWFRSIHAMEDNGSMLIRDYLQPASDAFLSTCILPRALFSPVDATFCAKFIKIMHSMSAYNFSTSTLLDRLFSESIFATIVSCTPGEAENLGRFMNDIFAELASWHADKKVYERDCVGRREVDGKVKFLLGFSRSYEHHDVDACGDLDKETTEYHLLTYSETRKLIYKWHHKLRAILIACLESQDYMHRRNAIIILKNMSRVFPKVLQFGRSILERVETMSKQEERDDLKLAATTLFGIMKRQSTNWVDSSLFRLTEEERKDQAEKKAKEEAEKKAKEEAEKKAKEEAEKKAKEEAEEKAKEEAERKAQEEVEKKAKEAKAAEAPAVTAVTATVRKQPPSEEFTADKSNLNLSTSAVNRRSEALDESSRSLRADAPPFVPTFPMEESGGVALESDVKPSETVGSESYASVKMEKQDRDDRSRREDWRRDRTRDKDNDRERGGDRDRDRNRERERDRNRVREPSKDHHDQREHPVPAQENVPSFASRLGSLSSSHPPPEDVAQSVEQPSRPIALPQDAPSMIQPQSQFSIQGRESGGIPRGPRAMHDRDQNNNIVLSGGDISSRELPSRGLQDWGMRAQGVQQPVLTGPNQIRGLARGASPPAHGPTATPTTQSRVPLPPQQMPLNYTPQQEMRISRDHGRFFNGSRPIDVSNPGLQQVQYTILNAGSRDGRLARGNSREGRLGVPPGAMNQTSSSIPDVAPGQQDRFPQRERPHAVRQYRQPVGSPKVAQSSTQRFGQDGSGPQRPVTSERREPGFASRLQSLPASDTTPLTPHSSPPRSQSGAELVSKAADSPMSSNPRHEPSPRGSNAPTPSSEQHYRPHETPSASSVELSSQVAPSSESADKTSERERPRDRDRDREKGRDRDKDREGEHERRRDKDKDNGRDGDDKDKRSVRSDDASHRHKHRTERSEREHRHEHRSSRYHSSREGESKDREKEKYRDKSRKERDKDKSHDRDRHRDRDRERDKERDKDRERRRRERDEKRGKDFEDDKSKESSERQRDRESRHDRDSSRKHDRVDDASDKWSDEKRRRTDE</sequence>